<evidence type="ECO:0000313" key="2">
    <source>
        <dbReference type="Proteomes" id="UP000233551"/>
    </source>
</evidence>
<dbReference type="SUPFAM" id="SSF57756">
    <property type="entry name" value="Retrovirus zinc finger-like domains"/>
    <property type="match status" value="1"/>
</dbReference>
<protein>
    <recommendedName>
        <fullName evidence="3">CCHC-type domain-containing protein</fullName>
    </recommendedName>
</protein>
<dbReference type="GO" id="GO:0008270">
    <property type="term" value="F:zinc ion binding"/>
    <property type="evidence" value="ECO:0007669"/>
    <property type="project" value="InterPro"/>
</dbReference>
<dbReference type="Proteomes" id="UP000233551">
    <property type="component" value="Unassembled WGS sequence"/>
</dbReference>
<dbReference type="EMBL" id="PGOL01000522">
    <property type="protein sequence ID" value="PKI69126.1"/>
    <property type="molecule type" value="Genomic_DNA"/>
</dbReference>
<dbReference type="InterPro" id="IPR036875">
    <property type="entry name" value="Znf_CCHC_sf"/>
</dbReference>
<evidence type="ECO:0008006" key="3">
    <source>
        <dbReference type="Google" id="ProtNLM"/>
    </source>
</evidence>
<dbReference type="STRING" id="22663.A0A2I0KMS6"/>
<dbReference type="AlphaFoldDB" id="A0A2I0KMS6"/>
<dbReference type="PANTHER" id="PTHR34222">
    <property type="entry name" value="GAG_PRE-INTEGRS DOMAIN-CONTAINING PROTEIN"/>
    <property type="match status" value="1"/>
</dbReference>
<proteinExistence type="predicted"/>
<reference evidence="1 2" key="1">
    <citation type="submission" date="2017-11" db="EMBL/GenBank/DDBJ databases">
        <title>De-novo sequencing of pomegranate (Punica granatum L.) genome.</title>
        <authorList>
            <person name="Akparov Z."/>
            <person name="Amiraslanov A."/>
            <person name="Hajiyeva S."/>
            <person name="Abbasov M."/>
            <person name="Kaur K."/>
            <person name="Hamwieh A."/>
            <person name="Solovyev V."/>
            <person name="Salamov A."/>
            <person name="Braich B."/>
            <person name="Kosarev P."/>
            <person name="Mahmoud A."/>
            <person name="Hajiyev E."/>
            <person name="Babayeva S."/>
            <person name="Izzatullayeva V."/>
            <person name="Mammadov A."/>
            <person name="Mammadov A."/>
            <person name="Sharifova S."/>
            <person name="Ojaghi J."/>
            <person name="Eynullazada K."/>
            <person name="Bayramov B."/>
            <person name="Abdulazimova A."/>
            <person name="Shahmuradov I."/>
        </authorList>
    </citation>
    <scope>NUCLEOTIDE SEQUENCE [LARGE SCALE GENOMIC DNA]</scope>
    <source>
        <strain evidence="2">cv. AG2017</strain>
        <tissue evidence="1">Leaf</tissue>
    </source>
</reference>
<dbReference type="PANTHER" id="PTHR34222:SF33">
    <property type="entry name" value="RETROTRANSPOSON GAG DOMAIN-CONTAINING PROTEIN"/>
    <property type="match status" value="1"/>
</dbReference>
<comment type="caution">
    <text evidence="1">The sequence shown here is derived from an EMBL/GenBank/DDBJ whole genome shotgun (WGS) entry which is preliminary data.</text>
</comment>
<evidence type="ECO:0000313" key="1">
    <source>
        <dbReference type="EMBL" id="PKI69126.1"/>
    </source>
</evidence>
<organism evidence="1 2">
    <name type="scientific">Punica granatum</name>
    <name type="common">Pomegranate</name>
    <dbReference type="NCBI Taxonomy" id="22663"/>
    <lineage>
        <taxon>Eukaryota</taxon>
        <taxon>Viridiplantae</taxon>
        <taxon>Streptophyta</taxon>
        <taxon>Embryophyta</taxon>
        <taxon>Tracheophyta</taxon>
        <taxon>Spermatophyta</taxon>
        <taxon>Magnoliopsida</taxon>
        <taxon>eudicotyledons</taxon>
        <taxon>Gunneridae</taxon>
        <taxon>Pentapetalae</taxon>
        <taxon>rosids</taxon>
        <taxon>malvids</taxon>
        <taxon>Myrtales</taxon>
        <taxon>Lythraceae</taxon>
        <taxon>Punica</taxon>
    </lineage>
</organism>
<name>A0A2I0KMS6_PUNGR</name>
<sequence length="179" mass="20204">MAIAKGRGWTRSRSILCLHYSSVLRTIRDQCELKERYSQGNAQRREVEKLHQFLMGLDAKIYGPTVSQIVNTEPLPTVNKAFQMVNQEEKRKVPLQRDDRVDVAAFSAGSSTGKKSGETPYCDYCHKTGHWKSTCRQLHRYPTNWDPKKDLALKTRGGLVRAPLPLALGTEDKCAGSKV</sequence>
<accession>A0A2I0KMS6</accession>
<gene>
    <name evidence="1" type="ORF">CRG98_010481</name>
</gene>
<dbReference type="GO" id="GO:0003676">
    <property type="term" value="F:nucleic acid binding"/>
    <property type="evidence" value="ECO:0007669"/>
    <property type="project" value="InterPro"/>
</dbReference>
<keyword evidence="2" id="KW-1185">Reference proteome</keyword>